<comment type="caution">
    <text evidence="3">The sequence shown here is derived from an EMBL/GenBank/DDBJ whole genome shotgun (WGS) entry which is preliminary data.</text>
</comment>
<evidence type="ECO:0000256" key="1">
    <source>
        <dbReference type="SAM" id="MobiDB-lite"/>
    </source>
</evidence>
<dbReference type="AlphaFoldDB" id="A0A919K6X4"/>
<dbReference type="Gene3D" id="3.30.750.24">
    <property type="entry name" value="STAS domain"/>
    <property type="match status" value="1"/>
</dbReference>
<protein>
    <recommendedName>
        <fullName evidence="2">STAS domain-containing protein</fullName>
    </recommendedName>
</protein>
<dbReference type="InterPro" id="IPR002645">
    <property type="entry name" value="STAS_dom"/>
</dbReference>
<name>A0A919K6X4_9ACTN</name>
<dbReference type="InterPro" id="IPR036513">
    <property type="entry name" value="STAS_dom_sf"/>
</dbReference>
<proteinExistence type="predicted"/>
<feature type="domain" description="STAS" evidence="2">
    <location>
        <begin position="4"/>
        <end position="88"/>
    </location>
</feature>
<accession>A0A919K6X4</accession>
<dbReference type="Proteomes" id="UP000636960">
    <property type="component" value="Unassembled WGS sequence"/>
</dbReference>
<dbReference type="InterPro" id="IPR058548">
    <property type="entry name" value="MlaB-like_STAS"/>
</dbReference>
<gene>
    <name evidence="3" type="ORF">Ari01nite_95410</name>
</gene>
<sequence length="126" mass="13612">MADMTLNFTVKRNTTVMSVRGTIDAARCPLLLDGFHAARELRRRGPIVIDLAHVDRLAAVSLFALREAVSEADRDGRPVTVRNLNLSVVDDPRSLLLRHTMCAHVRGEESPAPPGTFGPSAGDLGA</sequence>
<dbReference type="RefSeq" id="WP_203791105.1">
    <property type="nucleotide sequence ID" value="NZ_BOMV01000119.1"/>
</dbReference>
<dbReference type="PROSITE" id="PS50801">
    <property type="entry name" value="STAS"/>
    <property type="match status" value="1"/>
</dbReference>
<dbReference type="Pfam" id="PF13466">
    <property type="entry name" value="STAS_2"/>
    <property type="match status" value="1"/>
</dbReference>
<keyword evidence="4" id="KW-1185">Reference proteome</keyword>
<organism evidence="3 4">
    <name type="scientific">Paractinoplanes rishiriensis</name>
    <dbReference type="NCBI Taxonomy" id="1050105"/>
    <lineage>
        <taxon>Bacteria</taxon>
        <taxon>Bacillati</taxon>
        <taxon>Actinomycetota</taxon>
        <taxon>Actinomycetes</taxon>
        <taxon>Micromonosporales</taxon>
        <taxon>Micromonosporaceae</taxon>
        <taxon>Paractinoplanes</taxon>
    </lineage>
</organism>
<reference evidence="3" key="1">
    <citation type="submission" date="2021-01" db="EMBL/GenBank/DDBJ databases">
        <title>Whole genome shotgun sequence of Actinoplanes rishiriensis NBRC 108556.</title>
        <authorList>
            <person name="Komaki H."/>
            <person name="Tamura T."/>
        </authorList>
    </citation>
    <scope>NUCLEOTIDE SEQUENCE</scope>
    <source>
        <strain evidence="3">NBRC 108556</strain>
    </source>
</reference>
<evidence type="ECO:0000313" key="4">
    <source>
        <dbReference type="Proteomes" id="UP000636960"/>
    </source>
</evidence>
<dbReference type="EMBL" id="BOMV01000119">
    <property type="protein sequence ID" value="GIF02077.1"/>
    <property type="molecule type" value="Genomic_DNA"/>
</dbReference>
<evidence type="ECO:0000313" key="3">
    <source>
        <dbReference type="EMBL" id="GIF02077.1"/>
    </source>
</evidence>
<evidence type="ECO:0000259" key="2">
    <source>
        <dbReference type="PROSITE" id="PS50801"/>
    </source>
</evidence>
<feature type="region of interest" description="Disordered" evidence="1">
    <location>
        <begin position="106"/>
        <end position="126"/>
    </location>
</feature>
<dbReference type="SUPFAM" id="SSF52091">
    <property type="entry name" value="SpoIIaa-like"/>
    <property type="match status" value="1"/>
</dbReference>